<evidence type="ECO:0008006" key="2">
    <source>
        <dbReference type="Google" id="ProtNLM"/>
    </source>
</evidence>
<sequence length="426" mass="48787">MNTLQAIMDRGVFPVTFHNYSSWGSPAGGPWAVKDWVDLGITIGRSPGYDPERHKKEDMLALLDACAEAGIMLFVNDARCSVSAMAKANCDEDVYRRGYEASLKDFGDHPANFGYDVADEPAQDAITRTYRAYAIHREMAPHLTPFMSTAGYTPEGASWMGLRSYQRYIDELVETSDPLLLFHGSYYMLHEQPDAIEKHFLTHKMFTDAMIRHRLPVWLTLCCTGHYTLRCPDQEDIAWQIGISTALGHKGLAWFNVYTHRPEENYRWAPINEFGERTHTFEYLSYELRRLQKTHGPTLLKLDFQKAYHIDNERLGGYPNTIDSELVKAVEARTMKFPLMISEFKDAEGNDYVALLANTKTGYGQCVITWHGKPTVYKIGWEGTESEYRVYFDDKWPENPTKQTGPWMGPGQVTLYRVESDAPKRL</sequence>
<name>A0A0F9Y7Q9_9ZZZZ</name>
<reference evidence="1" key="1">
    <citation type="journal article" date="2015" name="Nature">
        <title>Complex archaea that bridge the gap between prokaryotes and eukaryotes.</title>
        <authorList>
            <person name="Spang A."/>
            <person name="Saw J.H."/>
            <person name="Jorgensen S.L."/>
            <person name="Zaremba-Niedzwiedzka K."/>
            <person name="Martijn J."/>
            <person name="Lind A.E."/>
            <person name="van Eijk R."/>
            <person name="Schleper C."/>
            <person name="Guy L."/>
            <person name="Ettema T.J."/>
        </authorList>
    </citation>
    <scope>NUCLEOTIDE SEQUENCE</scope>
</reference>
<accession>A0A0F9Y7Q9</accession>
<protein>
    <recommendedName>
        <fullName evidence="2">Glycoside hydrolase family 42 N-terminal domain-containing protein</fullName>
    </recommendedName>
</protein>
<organism evidence="1">
    <name type="scientific">marine sediment metagenome</name>
    <dbReference type="NCBI Taxonomy" id="412755"/>
    <lineage>
        <taxon>unclassified sequences</taxon>
        <taxon>metagenomes</taxon>
        <taxon>ecological metagenomes</taxon>
    </lineage>
</organism>
<comment type="caution">
    <text evidence="1">The sequence shown here is derived from an EMBL/GenBank/DDBJ whole genome shotgun (WGS) entry which is preliminary data.</text>
</comment>
<dbReference type="SUPFAM" id="SSF51445">
    <property type="entry name" value="(Trans)glycosidases"/>
    <property type="match status" value="1"/>
</dbReference>
<evidence type="ECO:0000313" key="1">
    <source>
        <dbReference type="EMBL" id="KKO00674.1"/>
    </source>
</evidence>
<dbReference type="EMBL" id="LAZR01000039">
    <property type="protein sequence ID" value="KKO00674.1"/>
    <property type="molecule type" value="Genomic_DNA"/>
</dbReference>
<proteinExistence type="predicted"/>
<gene>
    <name evidence="1" type="ORF">LCGC14_0124480</name>
</gene>
<dbReference type="InterPro" id="IPR017853">
    <property type="entry name" value="GH"/>
</dbReference>
<dbReference type="AlphaFoldDB" id="A0A0F9Y7Q9"/>